<organism evidence="1 2">
    <name type="scientific">Bradyrhizobium nitroreducens</name>
    <dbReference type="NCBI Taxonomy" id="709803"/>
    <lineage>
        <taxon>Bacteria</taxon>
        <taxon>Pseudomonadati</taxon>
        <taxon>Pseudomonadota</taxon>
        <taxon>Alphaproteobacteria</taxon>
        <taxon>Hyphomicrobiales</taxon>
        <taxon>Nitrobacteraceae</taxon>
        <taxon>Bradyrhizobium</taxon>
    </lineage>
</organism>
<evidence type="ECO:0000313" key="1">
    <source>
        <dbReference type="EMBL" id="PIT01967.1"/>
    </source>
</evidence>
<dbReference type="Pfam" id="PF13618">
    <property type="entry name" value="Gluconate_2-dh3"/>
    <property type="match status" value="1"/>
</dbReference>
<name>A0A2M6UBN6_9BRAD</name>
<evidence type="ECO:0000313" key="2">
    <source>
        <dbReference type="Proteomes" id="UP000228930"/>
    </source>
</evidence>
<dbReference type="AlphaFoldDB" id="A0A2M6UBN6"/>
<evidence type="ECO:0008006" key="3">
    <source>
        <dbReference type="Google" id="ProtNLM"/>
    </source>
</evidence>
<gene>
    <name evidence="1" type="ORF">TSA1_15220</name>
</gene>
<sequence length="226" mass="24286">MAGVVGVGVAIPVAPATAEAAPKDKVQDGPAANASARCYQFFDLNEVAFIEAFVDHLIPADELSPSGTELGVTIYIDRQLAGAWGRGARMYLLGPWPAGTSQQGYQLPLAPADLYRSAIRAVEAHCEAVHGGSFDRLQPAQRQQIMLALSDGSLRLQQIPAQVFFDMAYANVMEGLFADPIYGGNKDKRGWRLVGFPGVMAAHAENIERFRGEPYLVEPLGIADLS</sequence>
<protein>
    <recommendedName>
        <fullName evidence="3">Gluconate 2-dehydrogenase</fullName>
    </recommendedName>
</protein>
<dbReference type="Proteomes" id="UP000228930">
    <property type="component" value="Unassembled WGS sequence"/>
</dbReference>
<comment type="caution">
    <text evidence="1">The sequence shown here is derived from an EMBL/GenBank/DDBJ whole genome shotgun (WGS) entry which is preliminary data.</text>
</comment>
<dbReference type="EMBL" id="LFJC01000003">
    <property type="protein sequence ID" value="PIT01967.1"/>
    <property type="molecule type" value="Genomic_DNA"/>
</dbReference>
<reference evidence="1 2" key="1">
    <citation type="submission" date="2015-06" db="EMBL/GenBank/DDBJ databases">
        <title>Comparative genome analysis of nirS-carrying Bradyrhizobium sp. strains.</title>
        <authorList>
            <person name="Ishii S."/>
            <person name="Jang J."/>
            <person name="Nishizawa T."/>
            <person name="Senoo K."/>
        </authorList>
    </citation>
    <scope>NUCLEOTIDE SEQUENCE [LARGE SCALE GENOMIC DNA]</scope>
    <source>
        <strain evidence="1 2">TSA1</strain>
    </source>
</reference>
<proteinExistence type="predicted"/>
<dbReference type="InterPro" id="IPR027056">
    <property type="entry name" value="Gluconate_2DH_su3"/>
</dbReference>
<keyword evidence="2" id="KW-1185">Reference proteome</keyword>
<accession>A0A2M6UBN6</accession>